<dbReference type="OrthoDB" id="2283488at2759"/>
<dbReference type="GO" id="GO:0000435">
    <property type="term" value="P:positive regulation of transcription from RNA polymerase II promoter by galactose"/>
    <property type="evidence" value="ECO:0007669"/>
    <property type="project" value="TreeGrafter"/>
</dbReference>
<organism evidence="7 8">
    <name type="scientific">Botryosphaeria parva (strain UCR-NP2)</name>
    <name type="common">Grapevine canker fungus</name>
    <name type="synonym">Neofusicoccum parvum</name>
    <dbReference type="NCBI Taxonomy" id="1287680"/>
    <lineage>
        <taxon>Eukaryota</taxon>
        <taxon>Fungi</taxon>
        <taxon>Dikarya</taxon>
        <taxon>Ascomycota</taxon>
        <taxon>Pezizomycotina</taxon>
        <taxon>Dothideomycetes</taxon>
        <taxon>Dothideomycetes incertae sedis</taxon>
        <taxon>Botryosphaeriales</taxon>
        <taxon>Botryosphaeriaceae</taxon>
        <taxon>Neofusicoccum</taxon>
    </lineage>
</organism>
<feature type="compositionally biased region" description="Polar residues" evidence="5">
    <location>
        <begin position="1"/>
        <end position="17"/>
    </location>
</feature>
<dbReference type="PROSITE" id="PS00463">
    <property type="entry name" value="ZN2_CY6_FUNGAL_1"/>
    <property type="match status" value="1"/>
</dbReference>
<dbReference type="HOGENOM" id="CLU_016509_0_0_1"/>
<dbReference type="GO" id="GO:0000978">
    <property type="term" value="F:RNA polymerase II cis-regulatory region sequence-specific DNA binding"/>
    <property type="evidence" value="ECO:0007669"/>
    <property type="project" value="TreeGrafter"/>
</dbReference>
<evidence type="ECO:0000259" key="6">
    <source>
        <dbReference type="PROSITE" id="PS50048"/>
    </source>
</evidence>
<dbReference type="InterPro" id="IPR001138">
    <property type="entry name" value="Zn2Cys6_DnaBD"/>
</dbReference>
<dbReference type="InterPro" id="IPR007219">
    <property type="entry name" value="XnlR_reg_dom"/>
</dbReference>
<dbReference type="GO" id="GO:0005634">
    <property type="term" value="C:nucleus"/>
    <property type="evidence" value="ECO:0007669"/>
    <property type="project" value="TreeGrafter"/>
</dbReference>
<evidence type="ECO:0000313" key="8">
    <source>
        <dbReference type="Proteomes" id="UP000013521"/>
    </source>
</evidence>
<dbReference type="Pfam" id="PF00172">
    <property type="entry name" value="Zn_clus"/>
    <property type="match status" value="1"/>
</dbReference>
<evidence type="ECO:0000313" key="7">
    <source>
        <dbReference type="EMBL" id="EOD48888.1"/>
    </source>
</evidence>
<feature type="compositionally biased region" description="Low complexity" evidence="5">
    <location>
        <begin position="644"/>
        <end position="668"/>
    </location>
</feature>
<keyword evidence="1" id="KW-0479">Metal-binding</keyword>
<dbReference type="CDD" id="cd00067">
    <property type="entry name" value="GAL4"/>
    <property type="match status" value="1"/>
</dbReference>
<evidence type="ECO:0000256" key="1">
    <source>
        <dbReference type="ARBA" id="ARBA00022723"/>
    </source>
</evidence>
<dbReference type="AlphaFoldDB" id="R1EM67"/>
<evidence type="ECO:0000256" key="3">
    <source>
        <dbReference type="ARBA" id="ARBA00023163"/>
    </source>
</evidence>
<keyword evidence="4" id="KW-0539">Nucleus</keyword>
<dbReference type="InterPro" id="IPR036864">
    <property type="entry name" value="Zn2-C6_fun-type_DNA-bd_sf"/>
</dbReference>
<feature type="region of interest" description="Disordered" evidence="5">
    <location>
        <begin position="624"/>
        <end position="668"/>
    </location>
</feature>
<dbReference type="PANTHER" id="PTHR47424">
    <property type="entry name" value="REGULATORY PROTEIN GAL4"/>
    <property type="match status" value="1"/>
</dbReference>
<dbReference type="KEGG" id="npa:UCRNP2_4355"/>
<dbReference type="Pfam" id="PF04082">
    <property type="entry name" value="Fungal_trans"/>
    <property type="match status" value="1"/>
</dbReference>
<evidence type="ECO:0000256" key="2">
    <source>
        <dbReference type="ARBA" id="ARBA00023015"/>
    </source>
</evidence>
<dbReference type="PANTHER" id="PTHR47424:SF12">
    <property type="entry name" value="TRANSCRIPTION FACTOR ASQA"/>
    <property type="match status" value="1"/>
</dbReference>
<dbReference type="GO" id="GO:0000981">
    <property type="term" value="F:DNA-binding transcription factor activity, RNA polymerase II-specific"/>
    <property type="evidence" value="ECO:0007669"/>
    <property type="project" value="InterPro"/>
</dbReference>
<dbReference type="GO" id="GO:0006351">
    <property type="term" value="P:DNA-templated transcription"/>
    <property type="evidence" value="ECO:0007669"/>
    <property type="project" value="InterPro"/>
</dbReference>
<evidence type="ECO:0000256" key="4">
    <source>
        <dbReference type="ARBA" id="ARBA00023242"/>
    </source>
</evidence>
<dbReference type="PROSITE" id="PS50048">
    <property type="entry name" value="ZN2_CY6_FUNGAL_2"/>
    <property type="match status" value="1"/>
</dbReference>
<dbReference type="SMART" id="SM00906">
    <property type="entry name" value="Fungal_trans"/>
    <property type="match status" value="1"/>
</dbReference>
<keyword evidence="2" id="KW-0805">Transcription regulation</keyword>
<dbReference type="Proteomes" id="UP000013521">
    <property type="component" value="Unassembled WGS sequence"/>
</dbReference>
<proteinExistence type="predicted"/>
<keyword evidence="3" id="KW-0804">Transcription</keyword>
<name>R1EM67_BOTPV</name>
<dbReference type="CDD" id="cd12148">
    <property type="entry name" value="fungal_TF_MHR"/>
    <property type="match status" value="1"/>
</dbReference>
<evidence type="ECO:0000256" key="5">
    <source>
        <dbReference type="SAM" id="MobiDB-lite"/>
    </source>
</evidence>
<sequence>MFTTFHGTGPRETTASNRPKRSQVHRACDWCKLIRTKCDNHRPCHTCQQAGRECATNGQNHFRSIAAAAKEVERLRAQVRDLERRMAPSSAYSSRRSSLADAYTARPSASWNGVCSLPYFLRRMSLFLETALRQPQLDIASHTHGTSTPVFSAADGIGGDFLQRSQEDYFLDLFWQAHHFSYPIINELDFRKQYQALWANSAADAPRQPSPLADIVLALCVQLGTSFIPHATGPDTPLSQEPCYSTLAGFQYYQRCHALLAETMETPSITTVQCYIFSIVYLYEAGLLNRAQIMTGEAIMMAIILGLNSEPAPDEPEPQQEMTRRTWWSLYILDAQLGIEVGRPFMIVPSHSTCKLPSDSPEIARSLGPHYMFDDSGITWLGFQNQSLRLLDTIRDITSAFFAKCDAVVSEINAKDFYSNGAAREECARFLTEQMKQLSAWAKSVPVGYRMPRRGGEPFSTDRSPLDLDHNVPIHYQRQRLLLELQYHLHALSLYRPFICFTPTPESSTPLSDSKATSSLTHAIALTNLLHQALTASEMLSGMTQVFRWQKNALFTMLGFAYTYPVSHHTAATRNAVSTAIAVVELYRGILPEASSVAAIARSLAANIDAIISGFRGGGRSRAAPATTAAAAPPADPIKAEARSSSSSSSSRPQTAGGASSSSAGASPAVDDRLDFRYPGAADDADADATLDLRFLQKVSGAADWGDMDALWASLEPQGGGGGAATAESWASFEEALVGLGDGGGDGEMVEVAEKV</sequence>
<feature type="domain" description="Zn(2)-C6 fungal-type" evidence="6">
    <location>
        <begin position="27"/>
        <end position="56"/>
    </location>
</feature>
<dbReference type="InterPro" id="IPR051127">
    <property type="entry name" value="Fungal_SecMet_Regulators"/>
</dbReference>
<dbReference type="Gene3D" id="4.10.240.10">
    <property type="entry name" value="Zn(2)-C6 fungal-type DNA-binding domain"/>
    <property type="match status" value="1"/>
</dbReference>
<dbReference type="GO" id="GO:0008270">
    <property type="term" value="F:zinc ion binding"/>
    <property type="evidence" value="ECO:0007669"/>
    <property type="project" value="InterPro"/>
</dbReference>
<dbReference type="eggNOG" id="ENOG502SIGA">
    <property type="taxonomic scope" value="Eukaryota"/>
</dbReference>
<feature type="region of interest" description="Disordered" evidence="5">
    <location>
        <begin position="1"/>
        <end position="20"/>
    </location>
</feature>
<dbReference type="SUPFAM" id="SSF57701">
    <property type="entry name" value="Zn2/Cys6 DNA-binding domain"/>
    <property type="match status" value="1"/>
</dbReference>
<protein>
    <submittedName>
        <fullName evidence="7">Putative fungal specific transcription factor domain-containing protein</fullName>
    </submittedName>
</protein>
<feature type="compositionally biased region" description="Low complexity" evidence="5">
    <location>
        <begin position="624"/>
        <end position="633"/>
    </location>
</feature>
<dbReference type="OMA" id="YVPRKEG"/>
<gene>
    <name evidence="7" type="ORF">UCRNP2_4355</name>
</gene>
<reference evidence="8" key="1">
    <citation type="journal article" date="2013" name="Genome Announc.">
        <title>Draft genome sequence of Neofusicoccum parvum isolate UCR-NP2, a fungal vascular pathogen associated with grapevine cankers.</title>
        <authorList>
            <person name="Blanco-Ulate B."/>
            <person name="Rolshausen P."/>
            <person name="Cantu D."/>
        </authorList>
    </citation>
    <scope>NUCLEOTIDE SEQUENCE [LARGE SCALE GENOMIC DNA]</scope>
    <source>
        <strain evidence="8">UCR-NP2</strain>
    </source>
</reference>
<accession>R1EM67</accession>
<dbReference type="EMBL" id="KB916132">
    <property type="protein sequence ID" value="EOD48888.1"/>
    <property type="molecule type" value="Genomic_DNA"/>
</dbReference>